<proteinExistence type="predicted"/>
<dbReference type="AlphaFoldDB" id="A0A084VDY6"/>
<evidence type="ECO:0000313" key="3">
    <source>
        <dbReference type="EnsemblMetazoa" id="ASIC003263-PA"/>
    </source>
</evidence>
<dbReference type="EMBL" id="KE524742">
    <property type="protein sequence ID" value="KFB36180.1"/>
    <property type="molecule type" value="Genomic_DNA"/>
</dbReference>
<dbReference type="EMBL" id="ATLV01011963">
    <property type="status" value="NOT_ANNOTATED_CDS"/>
    <property type="molecule type" value="Genomic_DNA"/>
</dbReference>
<feature type="compositionally biased region" description="Polar residues" evidence="1">
    <location>
        <begin position="46"/>
        <end position="58"/>
    </location>
</feature>
<gene>
    <name evidence="2" type="ORF">ZHAS_00003263</name>
</gene>
<evidence type="ECO:0000313" key="2">
    <source>
        <dbReference type="EMBL" id="KFB36180.1"/>
    </source>
</evidence>
<evidence type="ECO:0000256" key="1">
    <source>
        <dbReference type="SAM" id="MobiDB-lite"/>
    </source>
</evidence>
<name>A0A084VDY6_ANOSI</name>
<organism evidence="2">
    <name type="scientific">Anopheles sinensis</name>
    <name type="common">Mosquito</name>
    <dbReference type="NCBI Taxonomy" id="74873"/>
    <lineage>
        <taxon>Eukaryota</taxon>
        <taxon>Metazoa</taxon>
        <taxon>Ecdysozoa</taxon>
        <taxon>Arthropoda</taxon>
        <taxon>Hexapoda</taxon>
        <taxon>Insecta</taxon>
        <taxon>Pterygota</taxon>
        <taxon>Neoptera</taxon>
        <taxon>Endopterygota</taxon>
        <taxon>Diptera</taxon>
        <taxon>Nematocera</taxon>
        <taxon>Culicoidea</taxon>
        <taxon>Culicidae</taxon>
        <taxon>Anophelinae</taxon>
        <taxon>Anopheles</taxon>
    </lineage>
</organism>
<keyword evidence="4" id="KW-1185">Reference proteome</keyword>
<reference evidence="2 4" key="1">
    <citation type="journal article" date="2014" name="BMC Genomics">
        <title>Genome sequence of Anopheles sinensis provides insight into genetics basis of mosquito competence for malaria parasites.</title>
        <authorList>
            <person name="Zhou D."/>
            <person name="Zhang D."/>
            <person name="Ding G."/>
            <person name="Shi L."/>
            <person name="Hou Q."/>
            <person name="Ye Y."/>
            <person name="Xu Y."/>
            <person name="Zhou H."/>
            <person name="Xiong C."/>
            <person name="Li S."/>
            <person name="Yu J."/>
            <person name="Hong S."/>
            <person name="Yu X."/>
            <person name="Zou P."/>
            <person name="Chen C."/>
            <person name="Chang X."/>
            <person name="Wang W."/>
            <person name="Lv Y."/>
            <person name="Sun Y."/>
            <person name="Ma L."/>
            <person name="Shen B."/>
            <person name="Zhu C."/>
        </authorList>
    </citation>
    <scope>NUCLEOTIDE SEQUENCE [LARGE SCALE GENOMIC DNA]</scope>
</reference>
<accession>A0A084VDY6</accession>
<dbReference type="VEuPathDB" id="VectorBase:ASIC003263"/>
<sequence length="58" mass="6394">MTRHNEEDGGKSHPTKWGGHHRRQATGRGGSEPSGEWEGKKHPSLHDTSTLANLNKPL</sequence>
<dbReference type="EnsemblMetazoa" id="ASIC003263-RA">
    <property type="protein sequence ID" value="ASIC003263-PA"/>
    <property type="gene ID" value="ASIC003263"/>
</dbReference>
<protein>
    <submittedName>
        <fullName evidence="2 3">Uncharacterized protein</fullName>
    </submittedName>
</protein>
<reference evidence="3" key="2">
    <citation type="submission" date="2020-05" db="UniProtKB">
        <authorList>
            <consortium name="EnsemblMetazoa"/>
        </authorList>
    </citation>
    <scope>IDENTIFICATION</scope>
</reference>
<dbReference type="Proteomes" id="UP000030765">
    <property type="component" value="Unassembled WGS sequence"/>
</dbReference>
<evidence type="ECO:0000313" key="4">
    <source>
        <dbReference type="Proteomes" id="UP000030765"/>
    </source>
</evidence>
<feature type="compositionally biased region" description="Basic and acidic residues" evidence="1">
    <location>
        <begin position="1"/>
        <end position="11"/>
    </location>
</feature>
<feature type="region of interest" description="Disordered" evidence="1">
    <location>
        <begin position="1"/>
        <end position="58"/>
    </location>
</feature>